<evidence type="ECO:0000256" key="2">
    <source>
        <dbReference type="HAMAP-Rule" id="MF_00296"/>
    </source>
</evidence>
<dbReference type="EC" id="2.3.1.-" evidence="2"/>
<dbReference type="InterPro" id="IPR029058">
    <property type="entry name" value="AB_hydrolase_fold"/>
</dbReference>
<proteinExistence type="inferred from homology"/>
<feature type="region of interest" description="Important for substrate specificity" evidence="2">
    <location>
        <begin position="52"/>
        <end position="55"/>
    </location>
</feature>
<dbReference type="Gene3D" id="1.10.1740.110">
    <property type="match status" value="1"/>
</dbReference>
<dbReference type="RefSeq" id="WP_331704331.1">
    <property type="nucleotide sequence ID" value="NZ_JAZHBO010000002.1"/>
</dbReference>
<dbReference type="InterPro" id="IPR000073">
    <property type="entry name" value="AB_hydrolase_1"/>
</dbReference>
<keyword evidence="5" id="KW-1185">Reference proteome</keyword>
<feature type="binding site" evidence="2">
    <location>
        <position position="342"/>
    </location>
    <ligand>
        <name>substrate</name>
    </ligand>
</feature>
<feature type="domain" description="AB hydrolase-1" evidence="3">
    <location>
        <begin position="46"/>
        <end position="347"/>
    </location>
</feature>
<reference evidence="4 5" key="1">
    <citation type="submission" date="2024-01" db="EMBL/GenBank/DDBJ databases">
        <title>Novel species of the genus Luteimonas isolated from rivers.</title>
        <authorList>
            <person name="Lu H."/>
        </authorList>
    </citation>
    <scope>NUCLEOTIDE SEQUENCE [LARGE SCALE GENOMIC DNA]</scope>
    <source>
        <strain evidence="4 5">FXH3W</strain>
    </source>
</reference>
<comment type="caution">
    <text evidence="2">Lacks conserved residue(s) required for the propagation of feature annotation.</text>
</comment>
<comment type="caution">
    <text evidence="4">The sequence shown here is derived from an EMBL/GenBank/DDBJ whole genome shotgun (WGS) entry which is preliminary data.</text>
</comment>
<feature type="active site" evidence="2">
    <location>
        <position position="341"/>
    </location>
</feature>
<organism evidence="4 5">
    <name type="scientific">Aquilutibacter rugosus</name>
    <dbReference type="NCBI Taxonomy" id="3115820"/>
    <lineage>
        <taxon>Bacteria</taxon>
        <taxon>Pseudomonadati</taxon>
        <taxon>Pseudomonadota</taxon>
        <taxon>Gammaproteobacteria</taxon>
        <taxon>Lysobacterales</taxon>
        <taxon>Lysobacteraceae</taxon>
        <taxon>Aquilutibacter</taxon>
    </lineage>
</organism>
<dbReference type="EMBL" id="JAZHBO010000002">
    <property type="protein sequence ID" value="MEF2155942.1"/>
    <property type="molecule type" value="Genomic_DNA"/>
</dbReference>
<sequence length="362" mass="39813">MMEFTPAGSLFAPLPSPYTFRDGRSIEGARIAYETWGTLNAQASNAILILTGLSANAHAAATDANPSPGWWEPMIGSGKAIDTDNWFVVCVNSLGSCKGSTGPASMNPDTGTPYRLDFPNLTIEDAADSATHVLEHLGIETAQVVIGASMGGMTALALACDHPHRVRHLIDVSAAATALPFSIAVRSLQREAIRLDPLWDGGNYTDESYPESGMRMARKLGVISYRSAIEWDGRFGRVRLDSDTDDDDPFGMEFAVESYLEGHARRFVRYFDPNSYLFMSRAMDWFERIEDLQRVQLDSALVIGVQTDILFPVQQQEQIAELLASSGAPTQFLSLPSPQGHDAFLVDYDRFIPAVRDYLHRL</sequence>
<name>A0ABU7UZL7_9GAMM</name>
<dbReference type="PANTHER" id="PTHR32268">
    <property type="entry name" value="HOMOSERINE O-ACETYLTRANSFERASE"/>
    <property type="match status" value="1"/>
</dbReference>
<comment type="catalytic activity">
    <reaction evidence="2">
        <text>succinyl-CoA + L-serine = O-succinyl-L-serine + CoA</text>
        <dbReference type="Rhea" id="RHEA:52820"/>
        <dbReference type="ChEBI" id="CHEBI:33384"/>
        <dbReference type="ChEBI" id="CHEBI:57287"/>
        <dbReference type="ChEBI" id="CHEBI:57292"/>
        <dbReference type="ChEBI" id="CHEBI:136856"/>
    </reaction>
</comment>
<dbReference type="PIRSF" id="PIRSF000443">
    <property type="entry name" value="Homoser_Ac_trans"/>
    <property type="match status" value="1"/>
</dbReference>
<comment type="subcellular location">
    <subcellularLocation>
        <location evidence="2">Cytoplasm</location>
    </subcellularLocation>
</comment>
<comment type="function">
    <text evidence="2">Transfers a succinyl group from succinyl-CoA to L-serine, forming succinyl-L-serine.</text>
</comment>
<feature type="binding site" evidence="2">
    <location>
        <position position="218"/>
    </location>
    <ligand>
        <name>substrate</name>
    </ligand>
</feature>
<dbReference type="NCBIfam" id="TIGR01392">
    <property type="entry name" value="homoserO_Ac_trn"/>
    <property type="match status" value="1"/>
</dbReference>
<dbReference type="Proteomes" id="UP001356170">
    <property type="component" value="Unassembled WGS sequence"/>
</dbReference>
<evidence type="ECO:0000313" key="5">
    <source>
        <dbReference type="Proteomes" id="UP001356170"/>
    </source>
</evidence>
<protein>
    <recommendedName>
        <fullName evidence="2">Serine O-succinyltransferase</fullName>
        <shortName evidence="2">SST</shortName>
        <ecNumber evidence="2">2.3.1.-</ecNumber>
    </recommendedName>
</protein>
<keyword evidence="1 2" id="KW-0808">Transferase</keyword>
<dbReference type="SUPFAM" id="SSF53474">
    <property type="entry name" value="alpha/beta-Hydrolases"/>
    <property type="match status" value="1"/>
</dbReference>
<accession>A0ABU7UZL7</accession>
<feature type="active site" evidence="2">
    <location>
        <position position="308"/>
    </location>
</feature>
<dbReference type="NCBIfam" id="NF001209">
    <property type="entry name" value="PRK00175.1"/>
    <property type="match status" value="1"/>
</dbReference>
<keyword evidence="2" id="KW-0198">Cysteine biosynthesis</keyword>
<evidence type="ECO:0000259" key="3">
    <source>
        <dbReference type="Pfam" id="PF00561"/>
    </source>
</evidence>
<dbReference type="PANTHER" id="PTHR32268:SF11">
    <property type="entry name" value="HOMOSERINE O-ACETYLTRANSFERASE"/>
    <property type="match status" value="1"/>
</dbReference>
<comment type="pathway">
    <text evidence="2">Amino-acid biosynthesis; L-cysteine biosynthesis; L-cysteine from L-serine: step 1/2.</text>
</comment>
<keyword evidence="2" id="KW-0028">Amino-acid biosynthesis</keyword>
<keyword evidence="2 4" id="KW-0012">Acyltransferase</keyword>
<dbReference type="InterPro" id="IPR008220">
    <property type="entry name" value="HAT_MetX-like"/>
</dbReference>
<dbReference type="GO" id="GO:0004414">
    <property type="term" value="F:homoserine O-acetyltransferase activity"/>
    <property type="evidence" value="ECO:0007669"/>
    <property type="project" value="UniProtKB-EC"/>
</dbReference>
<comment type="similarity">
    <text evidence="2">Belongs to the AB hydrolase superfamily. MetX family.</text>
</comment>
<gene>
    <name evidence="4" type="ORF">V3390_06820</name>
</gene>
<comment type="subunit">
    <text evidence="2">Homodimer.</text>
</comment>
<feature type="active site" description="Nucleophile" evidence="2">
    <location>
        <position position="149"/>
    </location>
</feature>
<dbReference type="Pfam" id="PF00561">
    <property type="entry name" value="Abhydrolase_1"/>
    <property type="match status" value="1"/>
</dbReference>
<evidence type="ECO:0000256" key="1">
    <source>
        <dbReference type="ARBA" id="ARBA00022679"/>
    </source>
</evidence>
<feature type="site" description="Important for acyl-CoA specificity" evidence="2">
    <location>
        <position position="186"/>
    </location>
</feature>
<keyword evidence="2" id="KW-0963">Cytoplasm</keyword>
<evidence type="ECO:0000313" key="4">
    <source>
        <dbReference type="EMBL" id="MEF2155942.1"/>
    </source>
</evidence>
<dbReference type="Gene3D" id="3.40.50.1820">
    <property type="entry name" value="alpha/beta hydrolase"/>
    <property type="match status" value="1"/>
</dbReference>
<dbReference type="HAMAP" id="MF_00296">
    <property type="entry name" value="MetX_acyltransf"/>
    <property type="match status" value="1"/>
</dbReference>